<accession>A0A8S5Q0E4</accession>
<sequence length="44" mass="4998">MIIFISKLCVKNRLSLLCCDNKGGFLVCNSLYVAWTYISNNLIL</sequence>
<proteinExistence type="predicted"/>
<organism evidence="1">
    <name type="scientific">CrAss-like virus sp. ctjK323</name>
    <dbReference type="NCBI Taxonomy" id="2825839"/>
    <lineage>
        <taxon>Viruses</taxon>
        <taxon>Duplodnaviria</taxon>
        <taxon>Heunggongvirae</taxon>
        <taxon>Uroviricota</taxon>
        <taxon>Caudoviricetes</taxon>
        <taxon>Crassvirales</taxon>
    </lineage>
</organism>
<dbReference type="EMBL" id="BK015552">
    <property type="protein sequence ID" value="DAE12456.1"/>
    <property type="molecule type" value="Genomic_DNA"/>
</dbReference>
<reference evidence="1" key="1">
    <citation type="journal article" date="2021" name="Proc. Natl. Acad. Sci. U.S.A.">
        <title>A Catalog of Tens of Thousands of Viruses from Human Metagenomes Reveals Hidden Associations with Chronic Diseases.</title>
        <authorList>
            <person name="Tisza M.J."/>
            <person name="Buck C.B."/>
        </authorList>
    </citation>
    <scope>NUCLEOTIDE SEQUENCE</scope>
    <source>
        <strain evidence="1">CtjK323</strain>
    </source>
</reference>
<protein>
    <submittedName>
        <fullName evidence="1">Uncharacterized protein</fullName>
    </submittedName>
</protein>
<name>A0A8S5Q0E4_9CAUD</name>
<evidence type="ECO:0000313" key="1">
    <source>
        <dbReference type="EMBL" id="DAE12456.1"/>
    </source>
</evidence>